<evidence type="ECO:0000256" key="2">
    <source>
        <dbReference type="ARBA" id="ARBA00005189"/>
    </source>
</evidence>
<evidence type="ECO:0000313" key="15">
    <source>
        <dbReference type="Proteomes" id="UP001501624"/>
    </source>
</evidence>
<dbReference type="PANTHER" id="PTHR31650">
    <property type="entry name" value="O-ACYLTRANSFERASE (WSD1-LIKE) FAMILY PROTEIN"/>
    <property type="match status" value="1"/>
</dbReference>
<accession>A0ABP7HNI1</accession>
<dbReference type="Proteomes" id="UP001501624">
    <property type="component" value="Unassembled WGS sequence"/>
</dbReference>
<dbReference type="Pfam" id="PF06974">
    <property type="entry name" value="WS_DGAT_C"/>
    <property type="match status" value="1"/>
</dbReference>
<dbReference type="InterPro" id="IPR014292">
    <property type="entry name" value="Acyl_transf_WS/DGAT"/>
</dbReference>
<evidence type="ECO:0000256" key="11">
    <source>
        <dbReference type="RuleBase" id="RU361241"/>
    </source>
</evidence>
<evidence type="ECO:0000256" key="7">
    <source>
        <dbReference type="ARBA" id="ARBA00022798"/>
    </source>
</evidence>
<comment type="similarity">
    <text evidence="3 11">Belongs to the long-chain O-acyltransferase family.</text>
</comment>
<feature type="domain" description="O-acyltransferase WSD1 C-terminal" evidence="13">
    <location>
        <begin position="311"/>
        <end position="455"/>
    </location>
</feature>
<evidence type="ECO:0000256" key="3">
    <source>
        <dbReference type="ARBA" id="ARBA00009587"/>
    </source>
</evidence>
<keyword evidence="7 11" id="KW-0319">Glycerol metabolism</keyword>
<evidence type="ECO:0000256" key="8">
    <source>
        <dbReference type="ARBA" id="ARBA00023098"/>
    </source>
</evidence>
<comment type="pathway">
    <text evidence="2">Lipid metabolism.</text>
</comment>
<dbReference type="EC" id="2.3.1.20" evidence="4 11"/>
<comment type="caution">
    <text evidence="14">The sequence shown here is derived from an EMBL/GenBank/DDBJ whole genome shotgun (WGS) entry which is preliminary data.</text>
</comment>
<protein>
    <recommendedName>
        <fullName evidence="4 11">Diacylglycerol O-acyltransferase</fullName>
        <ecNumber evidence="4 11">2.3.1.20</ecNumber>
    </recommendedName>
</protein>
<keyword evidence="8 11" id="KW-0443">Lipid metabolism</keyword>
<evidence type="ECO:0000256" key="10">
    <source>
        <dbReference type="ARBA" id="ARBA00048109"/>
    </source>
</evidence>
<keyword evidence="5 11" id="KW-0444">Lipid biosynthesis</keyword>
<dbReference type="RefSeq" id="WP_237334589.1">
    <property type="nucleotide sequence ID" value="NZ_BAABCM010000001.1"/>
</dbReference>
<sequence>MDRLSPLDALFLAIEDEDPSASLAIASIAVLEAPAPPQDEIVRDLTPRVWSLPRYRQRLRRYPLDLAAPAWVEEDGFDPATHFHRVAAPSPGDDAALREVVGLVMSERLPRDRPLWECWVIEGLAEGRWAVLSKVHHCLTDGIGGNALHEAMFGDEPPPRPEAWPAAETAPEPGGLRLLAGGLRTALSVPVEQMRVLAGAARSPRRMAAQVTGAVRGLASLARALVPLKASSLRGKIHADRRYAMTGTSLGEVARIATGFGVTVNDVVLATITAGLRQLLLERGEEPAATSVRSLVPVSVRSRSDQSTLDNHVSLMLPMLPVDVADPVERLRTVHERLAVHKASREREAGQAVLSFAGHEPYPPVSWAMHAAPWLVERMLVTVTTNVPGPREQLHLLGRPVVALYPYVPIALRLRIGVAVLSYHDRLAFGVTADFDSVPDVDVVVRAIEKDLDQLGKAVPGKEGSRAAHRRRR</sequence>
<evidence type="ECO:0000256" key="6">
    <source>
        <dbReference type="ARBA" id="ARBA00022679"/>
    </source>
</evidence>
<evidence type="ECO:0000259" key="12">
    <source>
        <dbReference type="Pfam" id="PF03007"/>
    </source>
</evidence>
<evidence type="ECO:0000256" key="5">
    <source>
        <dbReference type="ARBA" id="ARBA00022516"/>
    </source>
</evidence>
<reference evidence="15" key="1">
    <citation type="journal article" date="2019" name="Int. J. Syst. Evol. Microbiol.">
        <title>The Global Catalogue of Microorganisms (GCM) 10K type strain sequencing project: providing services to taxonomists for standard genome sequencing and annotation.</title>
        <authorList>
            <consortium name="The Broad Institute Genomics Platform"/>
            <consortium name="The Broad Institute Genome Sequencing Center for Infectious Disease"/>
            <person name="Wu L."/>
            <person name="Ma J."/>
        </authorList>
    </citation>
    <scope>NUCLEOTIDE SEQUENCE [LARGE SCALE GENOMIC DNA]</scope>
    <source>
        <strain evidence="15">JCM 17017</strain>
    </source>
</reference>
<comment type="catalytic activity">
    <reaction evidence="10 11">
        <text>an acyl-CoA + a 1,2-diacyl-sn-glycerol = a triacyl-sn-glycerol + CoA</text>
        <dbReference type="Rhea" id="RHEA:10868"/>
        <dbReference type="ChEBI" id="CHEBI:17815"/>
        <dbReference type="ChEBI" id="CHEBI:57287"/>
        <dbReference type="ChEBI" id="CHEBI:58342"/>
        <dbReference type="ChEBI" id="CHEBI:64615"/>
        <dbReference type="EC" id="2.3.1.20"/>
    </reaction>
</comment>
<evidence type="ECO:0000313" key="14">
    <source>
        <dbReference type="EMBL" id="GAA3795331.1"/>
    </source>
</evidence>
<comment type="pathway">
    <text evidence="1 11">Glycerolipid metabolism; triacylglycerol biosynthesis.</text>
</comment>
<gene>
    <name evidence="14" type="ORF">GCM10022380_10410</name>
</gene>
<dbReference type="Pfam" id="PF03007">
    <property type="entry name" value="WS_DGAT_cat"/>
    <property type="match status" value="1"/>
</dbReference>
<evidence type="ECO:0000256" key="1">
    <source>
        <dbReference type="ARBA" id="ARBA00004771"/>
    </source>
</evidence>
<dbReference type="NCBIfam" id="TIGR02946">
    <property type="entry name" value="acyl_WS_DGAT"/>
    <property type="match status" value="1"/>
</dbReference>
<dbReference type="PANTHER" id="PTHR31650:SF1">
    <property type="entry name" value="WAX ESTER SYNTHASE_DIACYLGLYCEROL ACYLTRANSFERASE 4-RELATED"/>
    <property type="match status" value="1"/>
</dbReference>
<dbReference type="InterPro" id="IPR004255">
    <property type="entry name" value="O-acyltransferase_WSD1_N"/>
</dbReference>
<feature type="domain" description="O-acyltransferase WSD1-like N-terminal" evidence="12">
    <location>
        <begin position="4"/>
        <end position="268"/>
    </location>
</feature>
<name>A0ABP7HNI1_9PSEU</name>
<organism evidence="14 15">
    <name type="scientific">Amycolatopsis tucumanensis</name>
    <dbReference type="NCBI Taxonomy" id="401106"/>
    <lineage>
        <taxon>Bacteria</taxon>
        <taxon>Bacillati</taxon>
        <taxon>Actinomycetota</taxon>
        <taxon>Actinomycetes</taxon>
        <taxon>Pseudonocardiales</taxon>
        <taxon>Pseudonocardiaceae</taxon>
        <taxon>Amycolatopsis</taxon>
    </lineage>
</organism>
<keyword evidence="9 11" id="KW-0012">Acyltransferase</keyword>
<dbReference type="InterPro" id="IPR045034">
    <property type="entry name" value="O-acyltransferase_WSD1-like"/>
</dbReference>
<dbReference type="InterPro" id="IPR009721">
    <property type="entry name" value="O-acyltransferase_WSD1_C"/>
</dbReference>
<evidence type="ECO:0000256" key="4">
    <source>
        <dbReference type="ARBA" id="ARBA00013244"/>
    </source>
</evidence>
<evidence type="ECO:0000259" key="13">
    <source>
        <dbReference type="Pfam" id="PF06974"/>
    </source>
</evidence>
<keyword evidence="15" id="KW-1185">Reference proteome</keyword>
<proteinExistence type="inferred from homology"/>
<keyword evidence="6 11" id="KW-0808">Transferase</keyword>
<evidence type="ECO:0000256" key="9">
    <source>
        <dbReference type="ARBA" id="ARBA00023315"/>
    </source>
</evidence>
<dbReference type="EMBL" id="BAABCM010000001">
    <property type="protein sequence ID" value="GAA3795331.1"/>
    <property type="molecule type" value="Genomic_DNA"/>
</dbReference>